<reference evidence="3" key="1">
    <citation type="submission" date="2019-08" db="EMBL/GenBank/DDBJ databases">
        <authorList>
            <person name="Kucharzyk K."/>
            <person name="Murdoch R.W."/>
            <person name="Higgins S."/>
            <person name="Loffler F."/>
        </authorList>
    </citation>
    <scope>NUCLEOTIDE SEQUENCE</scope>
</reference>
<comment type="caution">
    <text evidence="3">The sequence shown here is derived from an EMBL/GenBank/DDBJ whole genome shotgun (WGS) entry which is preliminary data.</text>
</comment>
<gene>
    <name evidence="3" type="ORF">SDC9_20873</name>
</gene>
<feature type="domain" description="Restriction endonuclease type IV Mrr" evidence="2">
    <location>
        <begin position="74"/>
        <end position="180"/>
    </location>
</feature>
<dbReference type="InterPro" id="IPR052906">
    <property type="entry name" value="Type_IV_Methyl-Rstrct_Enzyme"/>
</dbReference>
<protein>
    <recommendedName>
        <fullName evidence="2">Restriction endonuclease type IV Mrr domain-containing protein</fullName>
    </recommendedName>
</protein>
<dbReference type="InterPro" id="IPR007560">
    <property type="entry name" value="Restrct_endonuc_IV_Mrr"/>
</dbReference>
<dbReference type="GO" id="GO:0003677">
    <property type="term" value="F:DNA binding"/>
    <property type="evidence" value="ECO:0007669"/>
    <property type="project" value="InterPro"/>
</dbReference>
<dbReference type="AlphaFoldDB" id="A0A644U8C1"/>
<organism evidence="3">
    <name type="scientific">bioreactor metagenome</name>
    <dbReference type="NCBI Taxonomy" id="1076179"/>
    <lineage>
        <taxon>unclassified sequences</taxon>
        <taxon>metagenomes</taxon>
        <taxon>ecological metagenomes</taxon>
    </lineage>
</organism>
<dbReference type="PANTHER" id="PTHR30015">
    <property type="entry name" value="MRR RESTRICTION SYSTEM PROTEIN"/>
    <property type="match status" value="1"/>
</dbReference>
<dbReference type="PANTHER" id="PTHR30015:SF6">
    <property type="entry name" value="SLL1429 PROTEIN"/>
    <property type="match status" value="1"/>
</dbReference>
<dbReference type="SUPFAM" id="SSF52980">
    <property type="entry name" value="Restriction endonuclease-like"/>
    <property type="match status" value="1"/>
</dbReference>
<name>A0A644U8C1_9ZZZZ</name>
<evidence type="ECO:0000256" key="1">
    <source>
        <dbReference type="SAM" id="Phobius"/>
    </source>
</evidence>
<dbReference type="GO" id="GO:0015666">
    <property type="term" value="F:restriction endodeoxyribonuclease activity"/>
    <property type="evidence" value="ECO:0007669"/>
    <property type="project" value="TreeGrafter"/>
</dbReference>
<accession>A0A644U8C1</accession>
<dbReference type="Pfam" id="PF04471">
    <property type="entry name" value="Mrr_cat"/>
    <property type="match status" value="1"/>
</dbReference>
<dbReference type="InterPro" id="IPR011335">
    <property type="entry name" value="Restrct_endonuc-II-like"/>
</dbReference>
<evidence type="ECO:0000259" key="2">
    <source>
        <dbReference type="Pfam" id="PF04471"/>
    </source>
</evidence>
<dbReference type="InterPro" id="IPR011856">
    <property type="entry name" value="tRNA_endonuc-like_dom_sf"/>
</dbReference>
<feature type="transmembrane region" description="Helical" evidence="1">
    <location>
        <begin position="195"/>
        <end position="214"/>
    </location>
</feature>
<feature type="transmembrane region" description="Helical" evidence="1">
    <location>
        <begin position="12"/>
        <end position="32"/>
    </location>
</feature>
<proteinExistence type="predicted"/>
<keyword evidence="1" id="KW-0472">Membrane</keyword>
<keyword evidence="1" id="KW-1133">Transmembrane helix</keyword>
<dbReference type="EMBL" id="VSSQ01000085">
    <property type="protein sequence ID" value="MPL75052.1"/>
    <property type="molecule type" value="Genomic_DNA"/>
</dbReference>
<dbReference type="Gene3D" id="3.40.1350.10">
    <property type="match status" value="1"/>
</dbReference>
<dbReference type="GO" id="GO:0009307">
    <property type="term" value="P:DNA restriction-modification system"/>
    <property type="evidence" value="ECO:0007669"/>
    <property type="project" value="InterPro"/>
</dbReference>
<keyword evidence="1" id="KW-0812">Transmembrane</keyword>
<sequence length="216" mass="24592">MKYRRKSSFNKILNHHHFIDSFMGIIALSIAYKVGTFLVTNHPYTLLVMLAIISLSALGYRHLTILKLFSMAEIDRLDGREFELYLGKLFNTIGWHAEVTAASGDQGADLILRRFNKRIAVQAKHYSGPVGNKAIQEVVAAIAYYGCSGAMVVTNSYFTESAKKLATANKVELWDRERLYAEIIKLSEHQDKKIILLRTVGYYTTIILSFLVRIRR</sequence>
<evidence type="ECO:0000313" key="3">
    <source>
        <dbReference type="EMBL" id="MPL75052.1"/>
    </source>
</evidence>
<feature type="transmembrane region" description="Helical" evidence="1">
    <location>
        <begin position="44"/>
        <end position="63"/>
    </location>
</feature>